<sequence>MAALIDAINVKRKTVFEFENTPYACLEAEVNSPTARGGQTLVRLKMRNLLTSAVFEKTFKANDKFKEPDLQLVPASYLYSDNDGSHFLDQESFETLTLTEGMLGNALEFLIEGAMLQLHKYNGNPIGLQLPIFVELDVAYTEPGVKGDSSSGSVTKTARLETGLEIRVPLFIKEGEKVKVSTENKEFAGRA</sequence>
<evidence type="ECO:0000259" key="8">
    <source>
        <dbReference type="SMART" id="SM00841"/>
    </source>
</evidence>
<dbReference type="Gene3D" id="2.30.30.30">
    <property type="match status" value="1"/>
</dbReference>
<dbReference type="SUPFAM" id="SSF50104">
    <property type="entry name" value="Translation proteins SH3-like domain"/>
    <property type="match status" value="1"/>
</dbReference>
<evidence type="ECO:0000256" key="2">
    <source>
        <dbReference type="ARBA" id="ARBA00004815"/>
    </source>
</evidence>
<evidence type="ECO:0000313" key="10">
    <source>
        <dbReference type="EMBL" id="MBB5062081.1"/>
    </source>
</evidence>
<accession>A0A7W7ZMT0</accession>
<gene>
    <name evidence="7" type="primary">efp</name>
    <name evidence="10" type="ORF">HDF15_000408</name>
</gene>
<dbReference type="Pfam" id="PF01132">
    <property type="entry name" value="EFP"/>
    <property type="match status" value="1"/>
</dbReference>
<dbReference type="RefSeq" id="WP_184252597.1">
    <property type="nucleotide sequence ID" value="NZ_JACHIO010000002.1"/>
</dbReference>
<dbReference type="InterPro" id="IPR015365">
    <property type="entry name" value="Elong-fact-P_C"/>
</dbReference>
<dbReference type="CDD" id="cd05794">
    <property type="entry name" value="S1_EF-P_repeat_2"/>
    <property type="match status" value="1"/>
</dbReference>
<dbReference type="NCBIfam" id="NF001810">
    <property type="entry name" value="PRK00529.1"/>
    <property type="match status" value="1"/>
</dbReference>
<evidence type="ECO:0000256" key="1">
    <source>
        <dbReference type="ARBA" id="ARBA00004496"/>
    </source>
</evidence>
<dbReference type="PANTHER" id="PTHR30053:SF12">
    <property type="entry name" value="ELONGATION FACTOR P (EF-P) FAMILY PROTEIN"/>
    <property type="match status" value="1"/>
</dbReference>
<evidence type="ECO:0000256" key="5">
    <source>
        <dbReference type="ARBA" id="ARBA00022768"/>
    </source>
</evidence>
<comment type="function">
    <text evidence="7">Involved in peptide bond synthesis. Stimulates efficient translation and peptide-bond synthesis on native or reconstituted 70S ribosomes in vitro. Probably functions indirectly by altering the affinity of the ribosome for aminoacyl-tRNA, thus increasing their reactivity as acceptors for peptidyl transferase.</text>
</comment>
<dbReference type="PANTHER" id="PTHR30053">
    <property type="entry name" value="ELONGATION FACTOR P"/>
    <property type="match status" value="1"/>
</dbReference>
<comment type="similarity">
    <text evidence="3 7">Belongs to the elongation factor P family.</text>
</comment>
<feature type="domain" description="Elongation factor P C-terminal" evidence="8">
    <location>
        <begin position="134"/>
        <end position="190"/>
    </location>
</feature>
<evidence type="ECO:0000259" key="9">
    <source>
        <dbReference type="SMART" id="SM01185"/>
    </source>
</evidence>
<dbReference type="PROSITE" id="PS01275">
    <property type="entry name" value="EFP"/>
    <property type="match status" value="1"/>
</dbReference>
<evidence type="ECO:0000256" key="7">
    <source>
        <dbReference type="HAMAP-Rule" id="MF_00141"/>
    </source>
</evidence>
<dbReference type="InterPro" id="IPR001059">
    <property type="entry name" value="Transl_elong_P/YeiP_cen"/>
</dbReference>
<dbReference type="EMBL" id="JACHIO010000002">
    <property type="protein sequence ID" value="MBB5062081.1"/>
    <property type="molecule type" value="Genomic_DNA"/>
</dbReference>
<comment type="pathway">
    <text evidence="2 7">Protein biosynthesis; polypeptide chain elongation.</text>
</comment>
<dbReference type="Gene3D" id="2.40.50.140">
    <property type="entry name" value="Nucleic acid-binding proteins"/>
    <property type="match status" value="2"/>
</dbReference>
<evidence type="ECO:0000256" key="6">
    <source>
        <dbReference type="ARBA" id="ARBA00022917"/>
    </source>
</evidence>
<proteinExistence type="inferred from homology"/>
<dbReference type="AlphaFoldDB" id="A0A7W7ZMT0"/>
<dbReference type="GO" id="GO:0043043">
    <property type="term" value="P:peptide biosynthetic process"/>
    <property type="evidence" value="ECO:0007669"/>
    <property type="project" value="InterPro"/>
</dbReference>
<dbReference type="InterPro" id="IPR011768">
    <property type="entry name" value="Transl_elongation_fac_P"/>
</dbReference>
<organism evidence="10 11">
    <name type="scientific">Granulicella mallensis</name>
    <dbReference type="NCBI Taxonomy" id="940614"/>
    <lineage>
        <taxon>Bacteria</taxon>
        <taxon>Pseudomonadati</taxon>
        <taxon>Acidobacteriota</taxon>
        <taxon>Terriglobia</taxon>
        <taxon>Terriglobales</taxon>
        <taxon>Acidobacteriaceae</taxon>
        <taxon>Granulicella</taxon>
    </lineage>
</organism>
<dbReference type="InterPro" id="IPR008991">
    <property type="entry name" value="Translation_prot_SH3-like_sf"/>
</dbReference>
<dbReference type="InterPro" id="IPR013185">
    <property type="entry name" value="Transl_elong_KOW-like"/>
</dbReference>
<dbReference type="InterPro" id="IPR012340">
    <property type="entry name" value="NA-bd_OB-fold"/>
</dbReference>
<protein>
    <recommendedName>
        <fullName evidence="7">Elongation factor P</fullName>
        <shortName evidence="7">EF-P</shortName>
    </recommendedName>
</protein>
<dbReference type="UniPathway" id="UPA00345"/>
<keyword evidence="6 7" id="KW-0648">Protein biosynthesis</keyword>
<dbReference type="GO" id="GO:0003746">
    <property type="term" value="F:translation elongation factor activity"/>
    <property type="evidence" value="ECO:0007669"/>
    <property type="project" value="UniProtKB-UniRule"/>
</dbReference>
<dbReference type="SUPFAM" id="SSF50249">
    <property type="entry name" value="Nucleic acid-binding proteins"/>
    <property type="match status" value="2"/>
</dbReference>
<reference evidence="10 11" key="1">
    <citation type="submission" date="2020-08" db="EMBL/GenBank/DDBJ databases">
        <title>Genomic Encyclopedia of Type Strains, Phase IV (KMG-V): Genome sequencing to study the core and pangenomes of soil and plant-associated prokaryotes.</title>
        <authorList>
            <person name="Whitman W."/>
        </authorList>
    </citation>
    <scope>NUCLEOTIDE SEQUENCE [LARGE SCALE GENOMIC DNA]</scope>
    <source>
        <strain evidence="10 11">X5P3</strain>
    </source>
</reference>
<evidence type="ECO:0000256" key="4">
    <source>
        <dbReference type="ARBA" id="ARBA00022490"/>
    </source>
</evidence>
<dbReference type="InterPro" id="IPR013852">
    <property type="entry name" value="Transl_elong_P/YeiP_CS"/>
</dbReference>
<dbReference type="GO" id="GO:0005829">
    <property type="term" value="C:cytosol"/>
    <property type="evidence" value="ECO:0007669"/>
    <property type="project" value="UniProtKB-ARBA"/>
</dbReference>
<dbReference type="Pfam" id="PF08207">
    <property type="entry name" value="EFP_N"/>
    <property type="match status" value="1"/>
</dbReference>
<name>A0A7W7ZMT0_9BACT</name>
<dbReference type="InterPro" id="IPR020599">
    <property type="entry name" value="Transl_elong_fac_P/YeiP"/>
</dbReference>
<evidence type="ECO:0000256" key="3">
    <source>
        <dbReference type="ARBA" id="ARBA00009479"/>
    </source>
</evidence>
<feature type="domain" description="Translation elongation factor P/YeiP central" evidence="9">
    <location>
        <begin position="72"/>
        <end position="126"/>
    </location>
</feature>
<keyword evidence="4 7" id="KW-0963">Cytoplasm</keyword>
<keyword evidence="5 7" id="KW-0251">Elongation factor</keyword>
<dbReference type="HAMAP" id="MF_00141">
    <property type="entry name" value="EF_P"/>
    <property type="match status" value="1"/>
</dbReference>
<dbReference type="Proteomes" id="UP000584867">
    <property type="component" value="Unassembled WGS sequence"/>
</dbReference>
<dbReference type="SMART" id="SM01185">
    <property type="entry name" value="EFP"/>
    <property type="match status" value="1"/>
</dbReference>
<comment type="caution">
    <text evidence="10">The sequence shown here is derived from an EMBL/GenBank/DDBJ whole genome shotgun (WGS) entry which is preliminary data.</text>
</comment>
<evidence type="ECO:0000313" key="11">
    <source>
        <dbReference type="Proteomes" id="UP000584867"/>
    </source>
</evidence>
<dbReference type="PIRSF" id="PIRSF005901">
    <property type="entry name" value="EF-P"/>
    <property type="match status" value="1"/>
</dbReference>
<dbReference type="SMART" id="SM00841">
    <property type="entry name" value="Elong-fact-P_C"/>
    <property type="match status" value="1"/>
</dbReference>
<dbReference type="InterPro" id="IPR014722">
    <property type="entry name" value="Rib_uL2_dom2"/>
</dbReference>
<dbReference type="FunFam" id="2.40.50.140:FF:000004">
    <property type="entry name" value="Elongation factor P"/>
    <property type="match status" value="1"/>
</dbReference>
<comment type="subcellular location">
    <subcellularLocation>
        <location evidence="1 7">Cytoplasm</location>
    </subcellularLocation>
</comment>
<dbReference type="Pfam" id="PF09285">
    <property type="entry name" value="Elong-fact-P_C"/>
    <property type="match status" value="1"/>
</dbReference>